<dbReference type="GO" id="GO:0005737">
    <property type="term" value="C:cytoplasm"/>
    <property type="evidence" value="ECO:0007669"/>
    <property type="project" value="UniProtKB-ARBA"/>
</dbReference>
<sequence>MADQNGAANSNLEMTVIEALKDHPKGVTQKDLEALIPSLSVVELVQVLNKFISQDKINLMRKGKQLVYVIKDGSSGKKPLAGTDVEDKVIYEAVKRAGNDGISSKELKYACNLPQPQITKILKSMEAKRLVKSVVSASKKKVFMLFGLEPSHAVTGGTFYSGQEFESEFVDVLGDQCYRYLQQAKALAEKHSDPLSQRRAAFKSSKEICDYINSLKISKVELKMSDIENILESLVYDAKVEKSVSMSNTFKDTGSENFYRIVKPLLLNAGLMRMPCGVCPVFKDCGAGRDISPSTCIYMKEWLEL</sequence>
<dbReference type="Pfam" id="PF05158">
    <property type="entry name" value="RNA_pol_Rpc34"/>
    <property type="match status" value="1"/>
</dbReference>
<dbReference type="PANTHER" id="PTHR12780">
    <property type="entry name" value="RNA POLYMERASE III DNA DIRECTED , 39KD SUBUNIT-RELATED"/>
    <property type="match status" value="1"/>
</dbReference>
<evidence type="ECO:0000256" key="7">
    <source>
        <dbReference type="PIRNR" id="PIRNR028763"/>
    </source>
</evidence>
<evidence type="ECO:0000256" key="2">
    <source>
        <dbReference type="ARBA" id="ARBA00011038"/>
    </source>
</evidence>
<comment type="subcellular location">
    <subcellularLocation>
        <location evidence="1 7">Nucleus</location>
    </subcellularLocation>
</comment>
<dbReference type="FunFam" id="1.10.10.10:FF:000237">
    <property type="entry name" value="DNA-directed RNA polymerase III subunit RPC6"/>
    <property type="match status" value="1"/>
</dbReference>
<accession>A0AAV6UMH7</accession>
<dbReference type="InterPro" id="IPR036390">
    <property type="entry name" value="WH_DNA-bd_sf"/>
</dbReference>
<keyword evidence="9" id="KW-1185">Reference proteome</keyword>
<comment type="function">
    <text evidence="6 7">DNA-dependent RNA polymerase catalyzes the transcription of DNA into RNA using the four ribonucleoside triphosphates as substrates. Specific peripheric component of RNA polymerase III which synthesizes small RNAs, such as 5S rRNA and tRNAs.</text>
</comment>
<reference evidence="8 9" key="1">
    <citation type="journal article" date="2022" name="Nat. Ecol. Evol.">
        <title>A masculinizing supergene underlies an exaggerated male reproductive morph in a spider.</title>
        <authorList>
            <person name="Hendrickx F."/>
            <person name="De Corte Z."/>
            <person name="Sonet G."/>
            <person name="Van Belleghem S.M."/>
            <person name="Kostlbacher S."/>
            <person name="Vangestel C."/>
        </authorList>
    </citation>
    <scope>NUCLEOTIDE SEQUENCE [LARGE SCALE GENOMIC DNA]</scope>
    <source>
        <strain evidence="8">W744_W776</strain>
    </source>
</reference>
<gene>
    <name evidence="8" type="ORF">JTE90_004923</name>
</gene>
<dbReference type="GO" id="GO:0005654">
    <property type="term" value="C:nucleoplasm"/>
    <property type="evidence" value="ECO:0007669"/>
    <property type="project" value="UniProtKB-ARBA"/>
</dbReference>
<name>A0AAV6UMH7_9ARAC</name>
<dbReference type="InterPro" id="IPR036388">
    <property type="entry name" value="WH-like_DNA-bd_sf"/>
</dbReference>
<evidence type="ECO:0000256" key="6">
    <source>
        <dbReference type="ARBA" id="ARBA00055148"/>
    </source>
</evidence>
<dbReference type="PIRSF" id="PIRSF028763">
    <property type="entry name" value="RNA_pol_Rpc34"/>
    <property type="match status" value="1"/>
</dbReference>
<evidence type="ECO:0000256" key="3">
    <source>
        <dbReference type="ARBA" id="ARBA00022478"/>
    </source>
</evidence>
<evidence type="ECO:0000256" key="1">
    <source>
        <dbReference type="ARBA" id="ARBA00004123"/>
    </source>
</evidence>
<dbReference type="Proteomes" id="UP000827092">
    <property type="component" value="Unassembled WGS sequence"/>
</dbReference>
<evidence type="ECO:0000313" key="9">
    <source>
        <dbReference type="Proteomes" id="UP000827092"/>
    </source>
</evidence>
<dbReference type="SUPFAM" id="SSF46785">
    <property type="entry name" value="Winged helix' DNA-binding domain"/>
    <property type="match status" value="2"/>
</dbReference>
<dbReference type="GO" id="GO:0005666">
    <property type="term" value="C:RNA polymerase III complex"/>
    <property type="evidence" value="ECO:0007669"/>
    <property type="project" value="UniProtKB-UniRule"/>
</dbReference>
<keyword evidence="5 7" id="KW-0539">Nucleus</keyword>
<keyword evidence="4 7" id="KW-0804">Transcription</keyword>
<dbReference type="AlphaFoldDB" id="A0AAV6UMH7"/>
<evidence type="ECO:0000256" key="4">
    <source>
        <dbReference type="ARBA" id="ARBA00023163"/>
    </source>
</evidence>
<dbReference type="InterPro" id="IPR007832">
    <property type="entry name" value="RNA_pol_Rpc34"/>
</dbReference>
<evidence type="ECO:0000256" key="5">
    <source>
        <dbReference type="ARBA" id="ARBA00023242"/>
    </source>
</evidence>
<dbReference type="EMBL" id="JAFNEN010000359">
    <property type="protein sequence ID" value="KAG8184825.1"/>
    <property type="molecule type" value="Genomic_DNA"/>
</dbReference>
<comment type="similarity">
    <text evidence="2 7">Belongs to the eukaryotic RPC34/RPC39 RNA polymerase subunit family.</text>
</comment>
<proteinExistence type="inferred from homology"/>
<organism evidence="8 9">
    <name type="scientific">Oedothorax gibbosus</name>
    <dbReference type="NCBI Taxonomy" id="931172"/>
    <lineage>
        <taxon>Eukaryota</taxon>
        <taxon>Metazoa</taxon>
        <taxon>Ecdysozoa</taxon>
        <taxon>Arthropoda</taxon>
        <taxon>Chelicerata</taxon>
        <taxon>Arachnida</taxon>
        <taxon>Araneae</taxon>
        <taxon>Araneomorphae</taxon>
        <taxon>Entelegynae</taxon>
        <taxon>Araneoidea</taxon>
        <taxon>Linyphiidae</taxon>
        <taxon>Erigoninae</taxon>
        <taxon>Oedothorax</taxon>
    </lineage>
</organism>
<protein>
    <recommendedName>
        <fullName evidence="7">DNA-directed RNA polymerase III subunit RPC6</fullName>
        <shortName evidence="7">RNA polymerase III subunit C6</shortName>
    </recommendedName>
</protein>
<evidence type="ECO:0000313" key="8">
    <source>
        <dbReference type="EMBL" id="KAG8184826.1"/>
    </source>
</evidence>
<dbReference type="GO" id="GO:0006383">
    <property type="term" value="P:transcription by RNA polymerase III"/>
    <property type="evidence" value="ECO:0007669"/>
    <property type="project" value="UniProtKB-UniRule"/>
</dbReference>
<dbReference type="InterPro" id="IPR016049">
    <property type="entry name" value="RNA_pol_Rpc34-like"/>
</dbReference>
<dbReference type="FunFam" id="1.10.10.10:FF:000116">
    <property type="entry name" value="DNA-directed RNA polymerase III subunit RPC6"/>
    <property type="match status" value="1"/>
</dbReference>
<dbReference type="Gene3D" id="1.10.10.10">
    <property type="entry name" value="Winged helix-like DNA-binding domain superfamily/Winged helix DNA-binding domain"/>
    <property type="match status" value="2"/>
</dbReference>
<dbReference type="EMBL" id="JAFNEN010000359">
    <property type="protein sequence ID" value="KAG8184826.1"/>
    <property type="molecule type" value="Genomic_DNA"/>
</dbReference>
<keyword evidence="3 7" id="KW-0240">DNA-directed RNA polymerase</keyword>
<comment type="caution">
    <text evidence="8">The sequence shown here is derived from an EMBL/GenBank/DDBJ whole genome shotgun (WGS) entry which is preliminary data.</text>
</comment>